<dbReference type="InterPro" id="IPR027268">
    <property type="entry name" value="Peptidase_M4/M1_CTD_sf"/>
</dbReference>
<evidence type="ECO:0000256" key="9">
    <source>
        <dbReference type="ARBA" id="ARBA00022801"/>
    </source>
</evidence>
<keyword evidence="10" id="KW-0862">Zinc</keyword>
<dbReference type="PANTHER" id="PTHR11533">
    <property type="entry name" value="PROTEASE M1 ZINC METALLOPROTEASE"/>
    <property type="match status" value="1"/>
</dbReference>
<keyword evidence="9" id="KW-0378">Hydrolase</keyword>
<dbReference type="GO" id="GO:0070006">
    <property type="term" value="F:metalloaminopeptidase activity"/>
    <property type="evidence" value="ECO:0007669"/>
    <property type="project" value="TreeGrafter"/>
</dbReference>
<dbReference type="GO" id="GO:0008270">
    <property type="term" value="F:zinc ion binding"/>
    <property type="evidence" value="ECO:0007669"/>
    <property type="project" value="InterPro"/>
</dbReference>
<dbReference type="InterPro" id="IPR012778">
    <property type="entry name" value="Pept_M1_aminopeptidase"/>
</dbReference>
<feature type="domain" description="Aminopeptidase N-like N-terminal" evidence="16">
    <location>
        <begin position="128"/>
        <end position="182"/>
    </location>
</feature>
<evidence type="ECO:0000256" key="3">
    <source>
        <dbReference type="ARBA" id="ARBA00010136"/>
    </source>
</evidence>
<dbReference type="SUPFAM" id="SSF63737">
    <property type="entry name" value="Leukotriene A4 hydrolase N-terminal domain"/>
    <property type="match status" value="1"/>
</dbReference>
<dbReference type="Gene3D" id="1.10.390.10">
    <property type="entry name" value="Neutral Protease Domain 2"/>
    <property type="match status" value="1"/>
</dbReference>
<dbReference type="PANTHER" id="PTHR11533:SF174">
    <property type="entry name" value="PUROMYCIN-SENSITIVE AMINOPEPTIDASE-RELATED"/>
    <property type="match status" value="1"/>
</dbReference>
<dbReference type="STRING" id="574651.SAMN04487968_11620"/>
<dbReference type="Pfam" id="PF11838">
    <property type="entry name" value="ERAP1_C"/>
    <property type="match status" value="1"/>
</dbReference>
<dbReference type="InterPro" id="IPR024571">
    <property type="entry name" value="ERAP1-like_C_dom"/>
</dbReference>
<comment type="catalytic activity">
    <reaction evidence="1">
        <text>Release of an N-terminal amino acid, Xaa-|-Yaa- from a peptide, amide or arylamide. Xaa is preferably Ala, but may be most amino acids including Pro (slow action). When a terminal hydrophobic residue is followed by a prolyl residue, the two may be released as an intact Xaa-Pro dipeptide.</text>
        <dbReference type="EC" id="3.4.11.2"/>
    </reaction>
</comment>
<keyword evidence="11" id="KW-0482">Metalloprotease</keyword>
<dbReference type="GO" id="GO:0043171">
    <property type="term" value="P:peptide catabolic process"/>
    <property type="evidence" value="ECO:0007669"/>
    <property type="project" value="TreeGrafter"/>
</dbReference>
<dbReference type="InterPro" id="IPR001930">
    <property type="entry name" value="Peptidase_M1"/>
</dbReference>
<dbReference type="GO" id="GO:0005737">
    <property type="term" value="C:cytoplasm"/>
    <property type="evidence" value="ECO:0007669"/>
    <property type="project" value="TreeGrafter"/>
</dbReference>
<evidence type="ECO:0000256" key="4">
    <source>
        <dbReference type="ARBA" id="ARBA00012564"/>
    </source>
</evidence>
<evidence type="ECO:0000256" key="7">
    <source>
        <dbReference type="ARBA" id="ARBA00022670"/>
    </source>
</evidence>
<evidence type="ECO:0000313" key="18">
    <source>
        <dbReference type="Proteomes" id="UP000198832"/>
    </source>
</evidence>
<evidence type="ECO:0000256" key="13">
    <source>
        <dbReference type="ARBA" id="ARBA00031533"/>
    </source>
</evidence>
<keyword evidence="8" id="KW-0479">Metal-binding</keyword>
<protein>
    <recommendedName>
        <fullName evidence="5">Aminopeptidase N</fullName>
        <ecNumber evidence="4">3.4.11.2</ecNumber>
    </recommendedName>
    <alternativeName>
        <fullName evidence="12">Alanine aminopeptidase</fullName>
    </alternativeName>
    <alternativeName>
        <fullName evidence="13">Lysyl aminopeptidase</fullName>
    </alternativeName>
</protein>
<dbReference type="NCBIfam" id="TIGR02412">
    <property type="entry name" value="pepN_strep_liv"/>
    <property type="match status" value="1"/>
</dbReference>
<evidence type="ECO:0000256" key="12">
    <source>
        <dbReference type="ARBA" id="ARBA00029811"/>
    </source>
</evidence>
<evidence type="ECO:0000259" key="14">
    <source>
        <dbReference type="Pfam" id="PF01433"/>
    </source>
</evidence>
<dbReference type="Gene3D" id="2.60.40.1730">
    <property type="entry name" value="tricorn interacting facor f3 domain"/>
    <property type="match status" value="1"/>
</dbReference>
<dbReference type="Pfam" id="PF17900">
    <property type="entry name" value="Peptidase_M1_N"/>
    <property type="match status" value="1"/>
</dbReference>
<dbReference type="Proteomes" id="UP000198832">
    <property type="component" value="Unassembled WGS sequence"/>
</dbReference>
<dbReference type="GO" id="GO:0016285">
    <property type="term" value="F:alanyl aminopeptidase activity"/>
    <property type="evidence" value="ECO:0007669"/>
    <property type="project" value="UniProtKB-EC"/>
</dbReference>
<keyword evidence="18" id="KW-1185">Reference proteome</keyword>
<dbReference type="EMBL" id="FOLB01000016">
    <property type="protein sequence ID" value="SFC95247.1"/>
    <property type="molecule type" value="Genomic_DNA"/>
</dbReference>
<evidence type="ECO:0000256" key="8">
    <source>
        <dbReference type="ARBA" id="ARBA00022723"/>
    </source>
</evidence>
<feature type="domain" description="ERAP1-like C-terminal" evidence="15">
    <location>
        <begin position="630"/>
        <end position="802"/>
    </location>
</feature>
<feature type="domain" description="Peptidase M1 membrane alanine aminopeptidase" evidence="14">
    <location>
        <begin position="225"/>
        <end position="437"/>
    </location>
</feature>
<dbReference type="AlphaFoldDB" id="A0A1I1NCI0"/>
<evidence type="ECO:0000313" key="17">
    <source>
        <dbReference type="EMBL" id="SFC95247.1"/>
    </source>
</evidence>
<dbReference type="GO" id="GO:0006508">
    <property type="term" value="P:proteolysis"/>
    <property type="evidence" value="ECO:0007669"/>
    <property type="project" value="UniProtKB-KW"/>
</dbReference>
<evidence type="ECO:0000256" key="6">
    <source>
        <dbReference type="ARBA" id="ARBA00022438"/>
    </source>
</evidence>
<reference evidence="17 18" key="1">
    <citation type="submission" date="2016-10" db="EMBL/GenBank/DDBJ databases">
        <authorList>
            <person name="de Groot N.N."/>
        </authorList>
    </citation>
    <scope>NUCLEOTIDE SEQUENCE [LARGE SCALE GENOMIC DNA]</scope>
    <source>
        <strain evidence="17 18">CGMCC 1.7056</strain>
    </source>
</reference>
<dbReference type="EC" id="3.4.11.2" evidence="4"/>
<dbReference type="Pfam" id="PF01433">
    <property type="entry name" value="Peptidase_M1"/>
    <property type="match status" value="1"/>
</dbReference>
<dbReference type="InterPro" id="IPR050344">
    <property type="entry name" value="Peptidase_M1_aminopeptidases"/>
</dbReference>
<name>A0A1I1NCI0_9ACTN</name>
<evidence type="ECO:0000256" key="10">
    <source>
        <dbReference type="ARBA" id="ARBA00022833"/>
    </source>
</evidence>
<evidence type="ECO:0000256" key="1">
    <source>
        <dbReference type="ARBA" id="ARBA00000098"/>
    </source>
</evidence>
<dbReference type="GO" id="GO:0016020">
    <property type="term" value="C:membrane"/>
    <property type="evidence" value="ECO:0007669"/>
    <property type="project" value="TreeGrafter"/>
</dbReference>
<dbReference type="SUPFAM" id="SSF55486">
    <property type="entry name" value="Metalloproteases ('zincins'), catalytic domain"/>
    <property type="match status" value="1"/>
</dbReference>
<keyword evidence="6 17" id="KW-0031">Aminopeptidase</keyword>
<organism evidence="17 18">
    <name type="scientific">Nocardioides terrae</name>
    <dbReference type="NCBI Taxonomy" id="574651"/>
    <lineage>
        <taxon>Bacteria</taxon>
        <taxon>Bacillati</taxon>
        <taxon>Actinomycetota</taxon>
        <taxon>Actinomycetes</taxon>
        <taxon>Propionibacteriales</taxon>
        <taxon>Nocardioidaceae</taxon>
        <taxon>Nocardioides</taxon>
    </lineage>
</organism>
<dbReference type="GO" id="GO:0042277">
    <property type="term" value="F:peptide binding"/>
    <property type="evidence" value="ECO:0007669"/>
    <property type="project" value="TreeGrafter"/>
</dbReference>
<keyword evidence="7" id="KW-0645">Protease</keyword>
<evidence type="ECO:0000259" key="16">
    <source>
        <dbReference type="Pfam" id="PF17900"/>
    </source>
</evidence>
<evidence type="ECO:0000259" key="15">
    <source>
        <dbReference type="Pfam" id="PF11838"/>
    </source>
</evidence>
<dbReference type="CDD" id="cd09602">
    <property type="entry name" value="M1_APN"/>
    <property type="match status" value="1"/>
</dbReference>
<gene>
    <name evidence="17" type="ORF">SAMN04487968_11620</name>
</gene>
<accession>A0A1I1NCI0</accession>
<dbReference type="InterPro" id="IPR045357">
    <property type="entry name" value="Aminopeptidase_N-like_N"/>
</dbReference>
<evidence type="ECO:0000256" key="5">
    <source>
        <dbReference type="ARBA" id="ARBA00015611"/>
    </source>
</evidence>
<sequence>MSPHLSLQRTEAEARRALLDITSYDVTLDLAADDVTFRSVTRIRFTSQGGATFADLKPVAVASLHLNGDPLDVDLVDRGRLPLQTVAGENELVVDATMRFRNDGEGLHRSVDPADGRPYVYGMSFMDAAPSVFACFDQPDLKAPYTLHVTAPTDWRVFANAAGEQVSPGHWEFEESAPLSTYFVTVVAGPYHLVEDSHDGIPLGLSSRASIADDLDRDADEIFTVTKASFDELHRLFGIRYPFGKYHQAFVPEFNAGAMENPGCVTFRDPLIFTSRVTRGVRIQRATTIAHEMAHQWFGNLVTPVWWDDLWLNESFAEYLGNRVTADVTEYSDTWADMSYARRQWGMVADQGPSTHPVAGNGATDAVSALQDFDGISYTKGSAILRQLNSALGDDVFFGGVIDHFDRHRFGNATLHDLLGSWERAGAGDLDGFAREWLLTAGPDRIELDRDAGVLRRTPPAGHEADRSHSFRVAVASDGGWRTETVQVDGPETAYAPEGDAVLLDPYDDTWAVTLPDSATVAALPDLLPAIDDQHLRAGVWNGLRNAFNNAAVSPADIVDIAVASFPVEDTEDHPRRTRAWLYGRVLPLAPAGSTDRLHEAVLGRLATLETGSEWQLAGFRAAITTSTDTAELRGWLTAPPAGIDVDRDVRWRVLARLAALGAADADELQAAFDADPAADARVELTRALCSRPDPEAKEWAWSIFTGQTDRPNYEVLAAGAGLWRGGQEALTEPYVDRYFAELPGTAKVRSGWVLADAAEAFFPATSISRTTLDKALTLAEDPDLAGPLRRRLTDAADQLRRQLAVKAAFPG</sequence>
<dbReference type="InterPro" id="IPR014782">
    <property type="entry name" value="Peptidase_M1_dom"/>
</dbReference>
<dbReference type="RefSeq" id="WP_245750401.1">
    <property type="nucleotide sequence ID" value="NZ_FOLB01000016.1"/>
</dbReference>
<comment type="similarity">
    <text evidence="3">Belongs to the peptidase M1 family.</text>
</comment>
<dbReference type="GO" id="GO:0005615">
    <property type="term" value="C:extracellular space"/>
    <property type="evidence" value="ECO:0007669"/>
    <property type="project" value="TreeGrafter"/>
</dbReference>
<dbReference type="PRINTS" id="PR00756">
    <property type="entry name" value="ALADIPTASE"/>
</dbReference>
<proteinExistence type="inferred from homology"/>
<dbReference type="InterPro" id="IPR042097">
    <property type="entry name" value="Aminopeptidase_N-like_N_sf"/>
</dbReference>
<comment type="cofactor">
    <cofactor evidence="2">
        <name>Zn(2+)</name>
        <dbReference type="ChEBI" id="CHEBI:29105"/>
    </cofactor>
</comment>
<evidence type="ECO:0000256" key="11">
    <source>
        <dbReference type="ARBA" id="ARBA00023049"/>
    </source>
</evidence>
<evidence type="ECO:0000256" key="2">
    <source>
        <dbReference type="ARBA" id="ARBA00001947"/>
    </source>
</evidence>